<organism evidence="3 4">
    <name type="scientific">Phialophora macrospora</name>
    <dbReference type="NCBI Taxonomy" id="1851006"/>
    <lineage>
        <taxon>Eukaryota</taxon>
        <taxon>Fungi</taxon>
        <taxon>Dikarya</taxon>
        <taxon>Ascomycota</taxon>
        <taxon>Pezizomycotina</taxon>
        <taxon>Eurotiomycetes</taxon>
        <taxon>Chaetothyriomycetidae</taxon>
        <taxon>Chaetothyriales</taxon>
        <taxon>Herpotrichiellaceae</taxon>
        <taxon>Phialophora</taxon>
    </lineage>
</organism>
<feature type="compositionally biased region" description="Pro residues" evidence="1">
    <location>
        <begin position="49"/>
        <end position="71"/>
    </location>
</feature>
<dbReference type="SMART" id="SM00456">
    <property type="entry name" value="WW"/>
    <property type="match status" value="1"/>
</dbReference>
<dbReference type="InterPro" id="IPR001202">
    <property type="entry name" value="WW_dom"/>
</dbReference>
<gene>
    <name evidence="3" type="ORF">PV04_04062</name>
</gene>
<feature type="compositionally biased region" description="Basic and acidic residues" evidence="1">
    <location>
        <begin position="256"/>
        <end position="267"/>
    </location>
</feature>
<dbReference type="EMBL" id="KN846958">
    <property type="protein sequence ID" value="KIW68094.1"/>
    <property type="molecule type" value="Genomic_DNA"/>
</dbReference>
<dbReference type="InterPro" id="IPR036020">
    <property type="entry name" value="WW_dom_sf"/>
</dbReference>
<feature type="compositionally biased region" description="Basic and acidic residues" evidence="1">
    <location>
        <begin position="232"/>
        <end position="249"/>
    </location>
</feature>
<feature type="domain" description="WW" evidence="2">
    <location>
        <begin position="71"/>
        <end position="105"/>
    </location>
</feature>
<sequence length="267" mass="29741">MLPDKPEERAENSNRSDEDGELKIYDDEPSPSTAVSEETTVNKVTPAPSTDPPLPIGEEPPPLPKEAPPDQPADDGWAAVWDDGAQAFYFYNRFTQATQWENPRVPQPPQPRQPSGPPGVENYAGPEAPSQAPPGRQAGGYDPAIHGDYDPNADYAKAYEIPSTVDDGVGGLPGTNTAEMYEATGTFNRFTGKWQRAELNPERFTDEQKSKRQMNAFFDVDLAANSHNGKSLRAERQSQKLSKAELKAFKEKRREKKEEKRRAWLRD</sequence>
<dbReference type="HOGENOM" id="CLU_061843_0_1_1"/>
<feature type="region of interest" description="Disordered" evidence="1">
    <location>
        <begin position="99"/>
        <end position="152"/>
    </location>
</feature>
<feature type="compositionally biased region" description="Polar residues" evidence="1">
    <location>
        <begin position="30"/>
        <end position="43"/>
    </location>
</feature>
<feature type="compositionally biased region" description="Basic and acidic residues" evidence="1">
    <location>
        <begin position="1"/>
        <end position="26"/>
    </location>
</feature>
<proteinExistence type="predicted"/>
<dbReference type="Proteomes" id="UP000054266">
    <property type="component" value="Unassembled WGS sequence"/>
</dbReference>
<dbReference type="PROSITE" id="PS01159">
    <property type="entry name" value="WW_DOMAIN_1"/>
    <property type="match status" value="1"/>
</dbReference>
<feature type="compositionally biased region" description="Pro residues" evidence="1">
    <location>
        <begin position="105"/>
        <end position="117"/>
    </location>
</feature>
<dbReference type="AlphaFoldDB" id="A0A0D2G868"/>
<evidence type="ECO:0000313" key="3">
    <source>
        <dbReference type="EMBL" id="KIW68094.1"/>
    </source>
</evidence>
<feature type="region of interest" description="Disordered" evidence="1">
    <location>
        <begin position="1"/>
        <end position="81"/>
    </location>
</feature>
<feature type="region of interest" description="Disordered" evidence="1">
    <location>
        <begin position="228"/>
        <end position="267"/>
    </location>
</feature>
<evidence type="ECO:0000313" key="4">
    <source>
        <dbReference type="Proteomes" id="UP000054266"/>
    </source>
</evidence>
<accession>A0A0D2G868</accession>
<protein>
    <recommendedName>
        <fullName evidence="2">WW domain-containing protein</fullName>
    </recommendedName>
</protein>
<name>A0A0D2G868_9EURO</name>
<evidence type="ECO:0000259" key="2">
    <source>
        <dbReference type="PROSITE" id="PS50020"/>
    </source>
</evidence>
<evidence type="ECO:0000256" key="1">
    <source>
        <dbReference type="SAM" id="MobiDB-lite"/>
    </source>
</evidence>
<dbReference type="Gene3D" id="2.20.70.10">
    <property type="match status" value="1"/>
</dbReference>
<keyword evidence="4" id="KW-1185">Reference proteome</keyword>
<dbReference type="PROSITE" id="PS50020">
    <property type="entry name" value="WW_DOMAIN_2"/>
    <property type="match status" value="1"/>
</dbReference>
<dbReference type="SUPFAM" id="SSF51045">
    <property type="entry name" value="WW domain"/>
    <property type="match status" value="1"/>
</dbReference>
<reference evidence="3 4" key="1">
    <citation type="submission" date="2015-01" db="EMBL/GenBank/DDBJ databases">
        <title>The Genome Sequence of Capronia semiimmersa CBS27337.</title>
        <authorList>
            <consortium name="The Broad Institute Genomics Platform"/>
            <person name="Cuomo C."/>
            <person name="de Hoog S."/>
            <person name="Gorbushina A."/>
            <person name="Stielow B."/>
            <person name="Teixiera M."/>
            <person name="Abouelleil A."/>
            <person name="Chapman S.B."/>
            <person name="Priest M."/>
            <person name="Young S.K."/>
            <person name="Wortman J."/>
            <person name="Nusbaum C."/>
            <person name="Birren B."/>
        </authorList>
    </citation>
    <scope>NUCLEOTIDE SEQUENCE [LARGE SCALE GENOMIC DNA]</scope>
    <source>
        <strain evidence="3 4">CBS 27337</strain>
    </source>
</reference>
<dbReference type="Pfam" id="PF00397">
    <property type="entry name" value="WW"/>
    <property type="match status" value="1"/>
</dbReference>